<accession>A0A251T5Y7</accession>
<evidence type="ECO:0000313" key="1">
    <source>
        <dbReference type="EMBL" id="OTG05916.1"/>
    </source>
</evidence>
<proteinExistence type="predicted"/>
<gene>
    <name evidence="1" type="ORF">HannXRQ_Chr12g0378921</name>
</gene>
<name>A0A251T5Y7_HELAN</name>
<dbReference type="InParanoid" id="A0A251T5Y7"/>
<keyword evidence="2" id="KW-1185">Reference proteome</keyword>
<reference evidence="2" key="1">
    <citation type="journal article" date="2017" name="Nature">
        <title>The sunflower genome provides insights into oil metabolism, flowering and Asterid evolution.</title>
        <authorList>
            <person name="Badouin H."/>
            <person name="Gouzy J."/>
            <person name="Grassa C.J."/>
            <person name="Murat F."/>
            <person name="Staton S.E."/>
            <person name="Cottret L."/>
            <person name="Lelandais-Briere C."/>
            <person name="Owens G.L."/>
            <person name="Carrere S."/>
            <person name="Mayjonade B."/>
            <person name="Legrand L."/>
            <person name="Gill N."/>
            <person name="Kane N.C."/>
            <person name="Bowers J.E."/>
            <person name="Hubner S."/>
            <person name="Bellec A."/>
            <person name="Berard A."/>
            <person name="Berges H."/>
            <person name="Blanchet N."/>
            <person name="Boniface M.C."/>
            <person name="Brunel D."/>
            <person name="Catrice O."/>
            <person name="Chaidir N."/>
            <person name="Claudel C."/>
            <person name="Donnadieu C."/>
            <person name="Faraut T."/>
            <person name="Fievet G."/>
            <person name="Helmstetter N."/>
            <person name="King M."/>
            <person name="Knapp S.J."/>
            <person name="Lai Z."/>
            <person name="Le Paslier M.C."/>
            <person name="Lippi Y."/>
            <person name="Lorenzon L."/>
            <person name="Mandel J.R."/>
            <person name="Marage G."/>
            <person name="Marchand G."/>
            <person name="Marquand E."/>
            <person name="Bret-Mestries E."/>
            <person name="Morien E."/>
            <person name="Nambeesan S."/>
            <person name="Nguyen T."/>
            <person name="Pegot-Espagnet P."/>
            <person name="Pouilly N."/>
            <person name="Raftis F."/>
            <person name="Sallet E."/>
            <person name="Schiex T."/>
            <person name="Thomas J."/>
            <person name="Vandecasteele C."/>
            <person name="Vares D."/>
            <person name="Vear F."/>
            <person name="Vautrin S."/>
            <person name="Crespi M."/>
            <person name="Mangin B."/>
            <person name="Burke J.M."/>
            <person name="Salse J."/>
            <person name="Munos S."/>
            <person name="Vincourt P."/>
            <person name="Rieseberg L.H."/>
            <person name="Langlade N.B."/>
        </authorList>
    </citation>
    <scope>NUCLEOTIDE SEQUENCE [LARGE SCALE GENOMIC DNA]</scope>
    <source>
        <strain evidence="2">cv. SF193</strain>
    </source>
</reference>
<dbReference type="AlphaFoldDB" id="A0A251T5Y7"/>
<dbReference type="EMBL" id="CM007901">
    <property type="protein sequence ID" value="OTG05916.1"/>
    <property type="molecule type" value="Genomic_DNA"/>
</dbReference>
<sequence length="127" mass="14086">MVIIGSDPDSNTRPLSVVKGSRCSQQYTQYGCNSECGKDCPCLNNSPAVKSIGYCTHNFVLTTISLAKCLTKPSIYIPIKIQKVPWLLLLKKRRRCLICGLETVLGYWRNMGQVGQCNLLCIVVVCL</sequence>
<protein>
    <submittedName>
        <fullName evidence="1">Uncharacterized protein</fullName>
    </submittedName>
</protein>
<organism evidence="1 2">
    <name type="scientific">Helianthus annuus</name>
    <name type="common">Common sunflower</name>
    <dbReference type="NCBI Taxonomy" id="4232"/>
    <lineage>
        <taxon>Eukaryota</taxon>
        <taxon>Viridiplantae</taxon>
        <taxon>Streptophyta</taxon>
        <taxon>Embryophyta</taxon>
        <taxon>Tracheophyta</taxon>
        <taxon>Spermatophyta</taxon>
        <taxon>Magnoliopsida</taxon>
        <taxon>eudicotyledons</taxon>
        <taxon>Gunneridae</taxon>
        <taxon>Pentapetalae</taxon>
        <taxon>asterids</taxon>
        <taxon>campanulids</taxon>
        <taxon>Asterales</taxon>
        <taxon>Asteraceae</taxon>
        <taxon>Asteroideae</taxon>
        <taxon>Heliantheae alliance</taxon>
        <taxon>Heliantheae</taxon>
        <taxon>Helianthus</taxon>
    </lineage>
</organism>
<evidence type="ECO:0000313" key="2">
    <source>
        <dbReference type="Proteomes" id="UP000215914"/>
    </source>
</evidence>
<dbReference type="Proteomes" id="UP000215914">
    <property type="component" value="Chromosome 12"/>
</dbReference>